<feature type="transmembrane region" description="Helical" evidence="10">
    <location>
        <begin position="360"/>
        <end position="380"/>
    </location>
</feature>
<keyword evidence="7" id="KW-0256">Endoplasmic reticulum</keyword>
<feature type="transmembrane region" description="Helical" evidence="10">
    <location>
        <begin position="201"/>
        <end position="218"/>
    </location>
</feature>
<keyword evidence="9 10" id="KW-0472">Membrane</keyword>
<evidence type="ECO:0000256" key="5">
    <source>
        <dbReference type="ARBA" id="ARBA00022679"/>
    </source>
</evidence>
<proteinExistence type="predicted"/>
<evidence type="ECO:0000256" key="8">
    <source>
        <dbReference type="ARBA" id="ARBA00022989"/>
    </source>
</evidence>
<dbReference type="Proteomes" id="UP000235598">
    <property type="component" value="Unassembled WGS sequence"/>
</dbReference>
<feature type="transmembrane region" description="Helical" evidence="10">
    <location>
        <begin position="147"/>
        <end position="180"/>
    </location>
</feature>
<name>A0A2N6VPU7_9MICO</name>
<dbReference type="GO" id="GO:0004376">
    <property type="term" value="F:GPI mannosyltransferase activity"/>
    <property type="evidence" value="ECO:0007669"/>
    <property type="project" value="InterPro"/>
</dbReference>
<gene>
    <name evidence="11" type="ORF">CJ199_01260</name>
</gene>
<evidence type="ECO:0000256" key="2">
    <source>
        <dbReference type="ARBA" id="ARBA00004687"/>
    </source>
</evidence>
<evidence type="ECO:0000256" key="7">
    <source>
        <dbReference type="ARBA" id="ARBA00022824"/>
    </source>
</evidence>
<dbReference type="PANTHER" id="PTHR12468:SF2">
    <property type="entry name" value="GPI MANNOSYLTRANSFERASE 2"/>
    <property type="match status" value="1"/>
</dbReference>
<organism evidence="11 12">
    <name type="scientific">Brevibacterium paucivorans</name>
    <dbReference type="NCBI Taxonomy" id="170994"/>
    <lineage>
        <taxon>Bacteria</taxon>
        <taxon>Bacillati</taxon>
        <taxon>Actinomycetota</taxon>
        <taxon>Actinomycetes</taxon>
        <taxon>Micrococcales</taxon>
        <taxon>Brevibacteriaceae</taxon>
        <taxon>Brevibacterium</taxon>
    </lineage>
</organism>
<keyword evidence="3" id="KW-0337">GPI-anchor biosynthesis</keyword>
<dbReference type="EMBL" id="PNHK01000001">
    <property type="protein sequence ID" value="PMD06058.1"/>
    <property type="molecule type" value="Genomic_DNA"/>
</dbReference>
<dbReference type="PANTHER" id="PTHR12468">
    <property type="entry name" value="GPI MANNOSYLTRANSFERASE 2"/>
    <property type="match status" value="1"/>
</dbReference>
<comment type="pathway">
    <text evidence="2">Glycolipid biosynthesis; glycosylphosphatidylinositol-anchor biosynthesis.</text>
</comment>
<evidence type="ECO:0000256" key="9">
    <source>
        <dbReference type="ARBA" id="ARBA00023136"/>
    </source>
</evidence>
<sequence>MTRDAVATRLMRTPVWVQALVVYALSRLLTLMIVASAAQHQGETPWNGPDGPSVIEYLNFWDAGWYERIWKDGYPAPLPLREDGSVAQNAWAFYPLYPWLVGALCSVTGLEFKTLAVITSVVCAGTASVVILYLFRKFADPAQALTGLAFFLVFPATATLMAGYAEAMAILFLAVALWLIAERRYLLAIPVVVLMDVTRPIGVGFSFFMLIHLLWRWLGPEPYPKREVVTSWTLGVLSCVAALLHPAFAWWKTGQIDAYTSTESAWTGHSDLFVQWIDRADRMAGPMGIVLFLALLVVGGVILFTEPGKAIGHVNRQFVLGYSVYLLLFFTPQTSTFRLLLPLFPLALVIARPSSWTLRWVVVVASALLQIWWVTALWSLGGSFNSPP</sequence>
<protein>
    <recommendedName>
        <fullName evidence="13">Integral membrane protein</fullName>
    </recommendedName>
</protein>
<reference evidence="11 12" key="1">
    <citation type="submission" date="2017-09" db="EMBL/GenBank/DDBJ databases">
        <title>Bacterial strain isolated from the female urinary microbiota.</title>
        <authorList>
            <person name="Thomas-White K."/>
            <person name="Kumar N."/>
            <person name="Forster S."/>
            <person name="Putonti C."/>
            <person name="Lawley T."/>
            <person name="Wolfe A.J."/>
        </authorList>
    </citation>
    <scope>NUCLEOTIDE SEQUENCE [LARGE SCALE GENOMIC DNA]</scope>
    <source>
        <strain evidence="11 12">UMB1301</strain>
    </source>
</reference>
<dbReference type="GO" id="GO:0000009">
    <property type="term" value="F:alpha-1,6-mannosyltransferase activity"/>
    <property type="evidence" value="ECO:0007669"/>
    <property type="project" value="InterPro"/>
</dbReference>
<dbReference type="GO" id="GO:0006506">
    <property type="term" value="P:GPI anchor biosynthetic process"/>
    <property type="evidence" value="ECO:0007669"/>
    <property type="project" value="UniProtKB-KW"/>
</dbReference>
<evidence type="ECO:0000313" key="11">
    <source>
        <dbReference type="EMBL" id="PMD06058.1"/>
    </source>
</evidence>
<comment type="subcellular location">
    <subcellularLocation>
        <location evidence="1">Endoplasmic reticulum membrane</location>
        <topology evidence="1">Multi-pass membrane protein</topology>
    </subcellularLocation>
</comment>
<dbReference type="AlphaFoldDB" id="A0A2N6VPU7"/>
<feature type="transmembrane region" description="Helical" evidence="10">
    <location>
        <begin position="115"/>
        <end position="135"/>
    </location>
</feature>
<feature type="transmembrane region" description="Helical" evidence="10">
    <location>
        <begin position="324"/>
        <end position="348"/>
    </location>
</feature>
<evidence type="ECO:0000256" key="1">
    <source>
        <dbReference type="ARBA" id="ARBA00004477"/>
    </source>
</evidence>
<evidence type="ECO:0000256" key="6">
    <source>
        <dbReference type="ARBA" id="ARBA00022692"/>
    </source>
</evidence>
<dbReference type="GO" id="GO:0031501">
    <property type="term" value="C:mannosyltransferase complex"/>
    <property type="evidence" value="ECO:0007669"/>
    <property type="project" value="TreeGrafter"/>
</dbReference>
<evidence type="ECO:0000256" key="3">
    <source>
        <dbReference type="ARBA" id="ARBA00022502"/>
    </source>
</evidence>
<feature type="transmembrane region" description="Helical" evidence="10">
    <location>
        <begin position="230"/>
        <end position="251"/>
    </location>
</feature>
<keyword evidence="6 10" id="KW-0812">Transmembrane</keyword>
<dbReference type="InterPro" id="IPR007315">
    <property type="entry name" value="PIG-V/Gpi18"/>
</dbReference>
<feature type="transmembrane region" description="Helical" evidence="10">
    <location>
        <begin position="283"/>
        <end position="304"/>
    </location>
</feature>
<keyword evidence="8 10" id="KW-1133">Transmembrane helix</keyword>
<keyword evidence="5" id="KW-0808">Transferase</keyword>
<feature type="transmembrane region" description="Helical" evidence="10">
    <location>
        <begin position="91"/>
        <end position="110"/>
    </location>
</feature>
<evidence type="ECO:0000256" key="4">
    <source>
        <dbReference type="ARBA" id="ARBA00022676"/>
    </source>
</evidence>
<evidence type="ECO:0000256" key="10">
    <source>
        <dbReference type="SAM" id="Phobius"/>
    </source>
</evidence>
<feature type="transmembrane region" description="Helical" evidence="10">
    <location>
        <begin position="20"/>
        <end position="38"/>
    </location>
</feature>
<evidence type="ECO:0000313" key="12">
    <source>
        <dbReference type="Proteomes" id="UP000235598"/>
    </source>
</evidence>
<keyword evidence="4" id="KW-0328">Glycosyltransferase</keyword>
<comment type="caution">
    <text evidence="11">The sequence shown here is derived from an EMBL/GenBank/DDBJ whole genome shotgun (WGS) entry which is preliminary data.</text>
</comment>
<dbReference type="GO" id="GO:0016020">
    <property type="term" value="C:membrane"/>
    <property type="evidence" value="ECO:0007669"/>
    <property type="project" value="GOC"/>
</dbReference>
<accession>A0A2N6VPU7</accession>
<evidence type="ECO:0008006" key="13">
    <source>
        <dbReference type="Google" id="ProtNLM"/>
    </source>
</evidence>